<feature type="domain" description="NF-kappa-B essential modulator NEMO CC2-LZ" evidence="3">
    <location>
        <begin position="396"/>
        <end position="489"/>
    </location>
</feature>
<keyword evidence="5" id="KW-1185">Reference proteome</keyword>
<dbReference type="GO" id="GO:0005737">
    <property type="term" value="C:cytoplasm"/>
    <property type="evidence" value="ECO:0007669"/>
    <property type="project" value="TreeGrafter"/>
</dbReference>
<dbReference type="GO" id="GO:0005634">
    <property type="term" value="C:nucleus"/>
    <property type="evidence" value="ECO:0007669"/>
    <property type="project" value="TreeGrafter"/>
</dbReference>
<feature type="coiled-coil region" evidence="2">
    <location>
        <begin position="464"/>
        <end position="491"/>
    </location>
</feature>
<evidence type="ECO:0000256" key="1">
    <source>
        <dbReference type="ARBA" id="ARBA00023054"/>
    </source>
</evidence>
<organism evidence="4 5">
    <name type="scientific">Bemisia tabaci</name>
    <name type="common">Sweetpotato whitefly</name>
    <name type="synonym">Aleurodes tabaci</name>
    <dbReference type="NCBI Taxonomy" id="7038"/>
    <lineage>
        <taxon>Eukaryota</taxon>
        <taxon>Metazoa</taxon>
        <taxon>Ecdysozoa</taxon>
        <taxon>Arthropoda</taxon>
        <taxon>Hexapoda</taxon>
        <taxon>Insecta</taxon>
        <taxon>Pterygota</taxon>
        <taxon>Neoptera</taxon>
        <taxon>Paraneoptera</taxon>
        <taxon>Hemiptera</taxon>
        <taxon>Sternorrhyncha</taxon>
        <taxon>Aleyrodoidea</taxon>
        <taxon>Aleyrodidae</taxon>
        <taxon>Aleyrodinae</taxon>
        <taxon>Bemisia</taxon>
    </lineage>
</organism>
<sequence length="609" mass="71206">MSNPEPTSIFSDNSFVVLERITADKPNAETPETDPSLLMESTLPEFPDPSKFVAKLTNFESRINNLLHKPINTLNNTNPEEIEKRLNELLKENLELKEKLNQNNVEMKHQFNTLIMWRDEVLTVHNNHKKKFEETKDLIFKLTSENKELKENLERLKTEIENTKVDNLRNSKMNELIAEKAIMEIELNEKLVQMSVREKKRAQQQMEKEKELGSVVTQLTRNLETAERARRQLSIDVEKLTAQNSRLQIELNKTQAQLKAIKSSNSEDEPSSLEKSQLYHNLYLNFTRHKEDFKQLGQILNNEPENTNLDSWVLPDETDSVPYNKTENEASLEIVELRKLLTQEQKESIKRKKMLDKLNKNYADLLQDYQKLLDLFESYRKEAAEKELDSKCLIESLRKTYDSKVTDLSNQLVLRDEVVASKVREINMLSEQLGNIQCDSEKVSVLQEQADIFRADFLAEKKNKENLASELSELKLKNETLQSMVQTLQKQVTLGQEMSQSEESQRYENPREFRREEEMMRQMMRREETQPRKTVRLVPSDTQLPQKTAWSQPQWNDSEFGQYGPVDLESDLTDGEPQHFSCIKPGCDKTFDTIDMCNRHICQCLELPE</sequence>
<evidence type="ECO:0000259" key="3">
    <source>
        <dbReference type="Pfam" id="PF16516"/>
    </source>
</evidence>
<dbReference type="KEGG" id="btab:109034659"/>
<protein>
    <recommendedName>
        <fullName evidence="3">NF-kappa-B essential modulator NEMO CC2-LZ domain-containing protein</fullName>
    </recommendedName>
</protein>
<feature type="coiled-coil region" evidence="2">
    <location>
        <begin position="79"/>
        <end position="166"/>
    </location>
</feature>
<gene>
    <name evidence="4" type="ORF">BEMITA_LOCUS12588</name>
</gene>
<dbReference type="Pfam" id="PF16516">
    <property type="entry name" value="CC2-LZ"/>
    <property type="match status" value="1"/>
</dbReference>
<evidence type="ECO:0000313" key="4">
    <source>
        <dbReference type="EMBL" id="CAH0394268.1"/>
    </source>
</evidence>
<dbReference type="InterPro" id="IPR051301">
    <property type="entry name" value="Optineurin/NFkB_EssMod"/>
</dbReference>
<dbReference type="EMBL" id="OU963869">
    <property type="protein sequence ID" value="CAH0394268.1"/>
    <property type="molecule type" value="Genomic_DNA"/>
</dbReference>
<reference evidence="4" key="1">
    <citation type="submission" date="2021-12" db="EMBL/GenBank/DDBJ databases">
        <authorList>
            <person name="King R."/>
        </authorList>
    </citation>
    <scope>NUCLEOTIDE SEQUENCE</scope>
</reference>
<evidence type="ECO:0000256" key="2">
    <source>
        <dbReference type="SAM" id="Coils"/>
    </source>
</evidence>
<feature type="coiled-coil region" evidence="2">
    <location>
        <begin position="192"/>
        <end position="264"/>
    </location>
</feature>
<keyword evidence="1 2" id="KW-0175">Coiled coil</keyword>
<dbReference type="GO" id="GO:0070530">
    <property type="term" value="F:K63-linked polyubiquitin modification-dependent protein binding"/>
    <property type="evidence" value="ECO:0007669"/>
    <property type="project" value="TreeGrafter"/>
</dbReference>
<dbReference type="AlphaFoldDB" id="A0A9P0AGU5"/>
<accession>A0A9P0AGU5</accession>
<dbReference type="GO" id="GO:0043122">
    <property type="term" value="P:regulation of canonical NF-kappaB signal transduction"/>
    <property type="evidence" value="ECO:0007669"/>
    <property type="project" value="TreeGrafter"/>
</dbReference>
<name>A0A9P0AGU5_BEMTA</name>
<dbReference type="PANTHER" id="PTHR31553">
    <property type="entry name" value="NF-KAPPA-B ESSENTIAL MODULATOR"/>
    <property type="match status" value="1"/>
</dbReference>
<dbReference type="Proteomes" id="UP001152759">
    <property type="component" value="Chromosome 8"/>
</dbReference>
<dbReference type="Gene3D" id="1.20.5.990">
    <property type="entry name" value="Nemo cc2-lz domain - 1d5 darpin complex"/>
    <property type="match status" value="1"/>
</dbReference>
<feature type="coiled-coil region" evidence="2">
    <location>
        <begin position="327"/>
        <end position="382"/>
    </location>
</feature>
<dbReference type="Gene3D" id="1.20.5.390">
    <property type="entry name" value="L1 transposable element, trimerization domain"/>
    <property type="match status" value="1"/>
</dbReference>
<proteinExistence type="predicted"/>
<evidence type="ECO:0000313" key="5">
    <source>
        <dbReference type="Proteomes" id="UP001152759"/>
    </source>
</evidence>
<dbReference type="InterPro" id="IPR032419">
    <property type="entry name" value="CC2-LZ_dom"/>
</dbReference>
<dbReference type="PANTHER" id="PTHR31553:SF1">
    <property type="entry name" value="NF-KAPPA-B ESSENTIAL MODULATOR"/>
    <property type="match status" value="1"/>
</dbReference>